<name>A0A2P5HJG7_DIAHE</name>
<keyword evidence="2" id="KW-1185">Reference proteome</keyword>
<accession>A0A2P5HJG7</accession>
<reference evidence="1" key="1">
    <citation type="submission" date="2017-09" db="EMBL/GenBank/DDBJ databases">
        <title>Polyketide synthases of a Diaporthe helianthi virulent isolate.</title>
        <authorList>
            <person name="Baroncelli R."/>
        </authorList>
    </citation>
    <scope>NUCLEOTIDE SEQUENCE [LARGE SCALE GENOMIC DNA]</scope>
    <source>
        <strain evidence="1">7/96</strain>
    </source>
</reference>
<dbReference type="Proteomes" id="UP000094444">
    <property type="component" value="Unassembled WGS sequence"/>
</dbReference>
<dbReference type="EMBL" id="MAVT02001655">
    <property type="protein sequence ID" value="POS70393.1"/>
    <property type="molecule type" value="Genomic_DNA"/>
</dbReference>
<sequence>MVFAFIYTIIFESKPYFLGVRWKELDMKIGMMENTLQESTTPEMQRDLIEWRVASFTLTEKFRDNGESLSCAAQHEVWEFFGVVQPKSLEAEQQGMESLKVICDDAVELSLTIRRLKDDVEIDKLAGAVYQPISEWADRAEEVVSVPASKNTRPGTIAYVIAGALVKSTKEDPTKDLVLEKAEVAIFE</sequence>
<organism evidence="1 2">
    <name type="scientific">Diaporthe helianthi</name>
    <dbReference type="NCBI Taxonomy" id="158607"/>
    <lineage>
        <taxon>Eukaryota</taxon>
        <taxon>Fungi</taxon>
        <taxon>Dikarya</taxon>
        <taxon>Ascomycota</taxon>
        <taxon>Pezizomycotina</taxon>
        <taxon>Sordariomycetes</taxon>
        <taxon>Sordariomycetidae</taxon>
        <taxon>Diaporthales</taxon>
        <taxon>Diaporthaceae</taxon>
        <taxon>Diaporthe</taxon>
    </lineage>
</organism>
<comment type="caution">
    <text evidence="1">The sequence shown here is derived from an EMBL/GenBank/DDBJ whole genome shotgun (WGS) entry which is preliminary data.</text>
</comment>
<dbReference type="InParanoid" id="A0A2P5HJG7"/>
<protein>
    <submittedName>
        <fullName evidence="1">Uncharacterized protein</fullName>
    </submittedName>
</protein>
<proteinExistence type="predicted"/>
<evidence type="ECO:0000313" key="2">
    <source>
        <dbReference type="Proteomes" id="UP000094444"/>
    </source>
</evidence>
<evidence type="ECO:0000313" key="1">
    <source>
        <dbReference type="EMBL" id="POS70393.1"/>
    </source>
</evidence>
<dbReference type="OrthoDB" id="4138121at2759"/>
<dbReference type="AlphaFoldDB" id="A0A2P5HJG7"/>
<gene>
    <name evidence="1" type="ORF">DHEL01_v211216</name>
</gene>